<sequence>MKFNSDNLNIHELAIEEPEKKSEVFFDFEKEITEEDWGEMEKNMQRLLDDANYNNVPWVAMNMKIIRPDYEPKFDWRVMQKITADINIQRELGEWRDFFSLAMEMKFVDPNYNSSIAFPELLGIKRELEKCKNKQNWDNFSAIAMQIKIIDPINCSDFLGLDSNVWDSMFRSLKNYKDNNMWNEFVNQATHMKVIDPKIDLDISESDWDNIRKKINFERNLGRGISFSNLVARVKILAAEKLEVTDKGLEITMPKQSVGLQRETPAIPEQKQF</sequence>
<dbReference type="EMBL" id="MHPU01000039">
    <property type="protein sequence ID" value="OGZ87662.1"/>
    <property type="molecule type" value="Genomic_DNA"/>
</dbReference>
<name>A0A1G2JKS2_9BACT</name>
<evidence type="ECO:0000313" key="2">
    <source>
        <dbReference type="Proteomes" id="UP000178935"/>
    </source>
</evidence>
<comment type="caution">
    <text evidence="1">The sequence shown here is derived from an EMBL/GenBank/DDBJ whole genome shotgun (WGS) entry which is preliminary data.</text>
</comment>
<reference evidence="1 2" key="1">
    <citation type="journal article" date="2016" name="Nat. Commun.">
        <title>Thousands of microbial genomes shed light on interconnected biogeochemical processes in an aquifer system.</title>
        <authorList>
            <person name="Anantharaman K."/>
            <person name="Brown C.T."/>
            <person name="Hug L.A."/>
            <person name="Sharon I."/>
            <person name="Castelle C.J."/>
            <person name="Probst A.J."/>
            <person name="Thomas B.C."/>
            <person name="Singh A."/>
            <person name="Wilkins M.J."/>
            <person name="Karaoz U."/>
            <person name="Brodie E.L."/>
            <person name="Williams K.H."/>
            <person name="Hubbard S.S."/>
            <person name="Banfield J.F."/>
        </authorList>
    </citation>
    <scope>NUCLEOTIDE SEQUENCE [LARGE SCALE GENOMIC DNA]</scope>
</reference>
<dbReference type="AlphaFoldDB" id="A0A1G2JKS2"/>
<dbReference type="Proteomes" id="UP000178935">
    <property type="component" value="Unassembled WGS sequence"/>
</dbReference>
<gene>
    <name evidence="1" type="ORF">A2561_03115</name>
</gene>
<organism evidence="1 2">
    <name type="scientific">Candidatus Staskawiczbacteria bacterium RIFOXYD1_FULL_32_13</name>
    <dbReference type="NCBI Taxonomy" id="1802234"/>
    <lineage>
        <taxon>Bacteria</taxon>
        <taxon>Candidatus Staskawicziibacteriota</taxon>
    </lineage>
</organism>
<accession>A0A1G2JKS2</accession>
<evidence type="ECO:0000313" key="1">
    <source>
        <dbReference type="EMBL" id="OGZ87662.1"/>
    </source>
</evidence>
<protein>
    <submittedName>
        <fullName evidence="1">Uncharacterized protein</fullName>
    </submittedName>
</protein>
<proteinExistence type="predicted"/>